<sequence>MASGIPVELTVRNTFDAWKAAGVTLSKELVRLDAELDALRFVDTRPPGLPDVEITEANAEQVVRDRAQQLLPTLSVDARSAMERARKEIETDRVRRALHALAAAAPDAVDQLAPEFDAAAARYADAVNRLPVGVTTEQIVNGGDADVLGALNDAKRAAADLAVFDSFVTGLSDLPGVGRMAQPPVRLIRPTTPKVFYDMADAHQKGGRSMSGVERQLNPLWLTAARDGVEFRLQTPRESRELVDALEDERVRSYAGTGTTPRGAAITYA</sequence>
<protein>
    <recommendedName>
        <fullName evidence="3">Phage protein</fullName>
    </recommendedName>
</protein>
<accession>A0ABS9DH92</accession>
<dbReference type="EMBL" id="JAKGCU010000005">
    <property type="protein sequence ID" value="MCF3938381.1"/>
    <property type="molecule type" value="Genomic_DNA"/>
</dbReference>
<dbReference type="RefSeq" id="WP_235723123.1">
    <property type="nucleotide sequence ID" value="NZ_JAKGCU010000005.1"/>
</dbReference>
<evidence type="ECO:0000313" key="2">
    <source>
        <dbReference type="Proteomes" id="UP001108089"/>
    </source>
</evidence>
<dbReference type="Proteomes" id="UP001108089">
    <property type="component" value="Unassembled WGS sequence"/>
</dbReference>
<gene>
    <name evidence="1" type="ORF">L1892_08315</name>
</gene>
<organism evidence="1 2">
    <name type="scientific">Gordonia tangerina</name>
    <dbReference type="NCBI Taxonomy" id="2911060"/>
    <lineage>
        <taxon>Bacteria</taxon>
        <taxon>Bacillati</taxon>
        <taxon>Actinomycetota</taxon>
        <taxon>Actinomycetes</taxon>
        <taxon>Mycobacteriales</taxon>
        <taxon>Gordoniaceae</taxon>
        <taxon>Gordonia</taxon>
    </lineage>
</organism>
<comment type="caution">
    <text evidence="1">The sequence shown here is derived from an EMBL/GenBank/DDBJ whole genome shotgun (WGS) entry which is preliminary data.</text>
</comment>
<evidence type="ECO:0008006" key="3">
    <source>
        <dbReference type="Google" id="ProtNLM"/>
    </source>
</evidence>
<reference evidence="1" key="1">
    <citation type="submission" date="2022-01" db="EMBL/GenBank/DDBJ databases">
        <title>Gordonia xiamenensis sp. nov., isolated from surface seawater in Xiamen.</title>
        <authorList>
            <person name="He Y.F."/>
        </authorList>
    </citation>
    <scope>NUCLEOTIDE SEQUENCE</scope>
    <source>
        <strain evidence="1">GW1C4-4</strain>
    </source>
</reference>
<evidence type="ECO:0000313" key="1">
    <source>
        <dbReference type="EMBL" id="MCF3938381.1"/>
    </source>
</evidence>
<keyword evidence="2" id="KW-1185">Reference proteome</keyword>
<name>A0ABS9DH92_9ACTN</name>
<proteinExistence type="predicted"/>